<feature type="non-terminal residue" evidence="3">
    <location>
        <position position="1"/>
    </location>
</feature>
<evidence type="ECO:0000313" key="4">
    <source>
        <dbReference type="Proteomes" id="UP000076584"/>
    </source>
</evidence>
<keyword evidence="4" id="KW-1185">Reference proteome</keyword>
<dbReference type="Pfam" id="PF22807">
    <property type="entry name" value="TrAA12"/>
    <property type="match status" value="1"/>
</dbReference>
<protein>
    <submittedName>
        <fullName evidence="3">Nhl repeat-containing protein</fullName>
    </submittedName>
</protein>
<reference evidence="3 4" key="1">
    <citation type="submission" date="2015-06" db="EMBL/GenBank/DDBJ databases">
        <title>Survival trade-offs in plant roots during colonization by closely related pathogenic and mutualistic fungi.</title>
        <authorList>
            <person name="Hacquard S."/>
            <person name="Kracher B."/>
            <person name="Hiruma K."/>
            <person name="Weinman A."/>
            <person name="Muench P."/>
            <person name="Garrido Oter R."/>
            <person name="Ver Loren van Themaat E."/>
            <person name="Dallerey J.-F."/>
            <person name="Damm U."/>
            <person name="Henrissat B."/>
            <person name="Lespinet O."/>
            <person name="Thon M."/>
            <person name="Kemen E."/>
            <person name="McHardy A.C."/>
            <person name="Schulze-Lefert P."/>
            <person name="O'Connell R.J."/>
        </authorList>
    </citation>
    <scope>NUCLEOTIDE SEQUENCE [LARGE SCALE GENOMIC DNA]</scope>
    <source>
        <strain evidence="3 4">MAFF 238704</strain>
    </source>
</reference>
<evidence type="ECO:0000313" key="3">
    <source>
        <dbReference type="EMBL" id="KZL86595.1"/>
    </source>
</evidence>
<feature type="domain" description="Pyrroloquinoline quinone-dependent pyranose dehydrogenase beta-propeller" evidence="2">
    <location>
        <begin position="43"/>
        <end position="433"/>
    </location>
</feature>
<dbReference type="Gene3D" id="2.120.10.30">
    <property type="entry name" value="TolB, C-terminal domain"/>
    <property type="match status" value="1"/>
</dbReference>
<feature type="chain" id="PRO_5007838482" evidence="1">
    <location>
        <begin position="33"/>
        <end position="436"/>
    </location>
</feature>
<comment type="caution">
    <text evidence="3">The sequence shown here is derived from an EMBL/GenBank/DDBJ whole genome shotgun (WGS) entry which is preliminary data.</text>
</comment>
<organism evidence="3 4">
    <name type="scientific">Colletotrichum incanum</name>
    <name type="common">Soybean anthracnose fungus</name>
    <dbReference type="NCBI Taxonomy" id="1573173"/>
    <lineage>
        <taxon>Eukaryota</taxon>
        <taxon>Fungi</taxon>
        <taxon>Dikarya</taxon>
        <taxon>Ascomycota</taxon>
        <taxon>Pezizomycotina</taxon>
        <taxon>Sordariomycetes</taxon>
        <taxon>Hypocreomycetidae</taxon>
        <taxon>Glomerellales</taxon>
        <taxon>Glomerellaceae</taxon>
        <taxon>Colletotrichum</taxon>
        <taxon>Colletotrichum spaethianum species complex</taxon>
    </lineage>
</organism>
<accession>A0A162P2G1</accession>
<dbReference type="InterPro" id="IPR011041">
    <property type="entry name" value="Quinoprot_gluc/sorb_DH_b-prop"/>
</dbReference>
<dbReference type="EMBL" id="LFIW01000407">
    <property type="protein sequence ID" value="KZL86595.1"/>
    <property type="molecule type" value="Genomic_DNA"/>
</dbReference>
<dbReference type="Proteomes" id="UP000076584">
    <property type="component" value="Unassembled WGS sequence"/>
</dbReference>
<gene>
    <name evidence="3" type="ORF">CI238_08655</name>
</gene>
<sequence length="436" mass="46186">LFRHRFSKMASIKSLTVVVAAMGAALLPAVAAQCANLTPVSQPQLAPGYSAKLVLNQLSDPRSLQFDSLGNLLIVEQGGTGIRYVKLTDNGGVNVCVASQKQLIPNGNLTHGIALSANGKILYASTATDVLAYPYDAAAGTVGQARSIINGMAQTGYHQTRTLLIPKDKPNVLLVSRGSAPNLDLPTAEASSGRSQIRAFDLNKLAGGPVPYTSGEVFGWGLRNSVGVGENPKDGGIWSVENSLDDMERSGVDVHNDNPGEELNYHGSYKAARNPLKGANYGYPNCFAVWETSTITGVPNVQVGSQVIQGSPSGNVTDQYCQTVPVAPRLTFTAHTAPLDIKFHPNGRSAYISFHGSWNRQPPDGYRLSKVQFGANGQPTAASTSKSAEIKVAWNSDNAVCPGSCFRPVGLAWDKKGRLFMVSDSTGELFVLTVPA</sequence>
<name>A0A162P2G1_COLIC</name>
<feature type="signal peptide" evidence="1">
    <location>
        <begin position="1"/>
        <end position="32"/>
    </location>
</feature>
<proteinExistence type="predicted"/>
<evidence type="ECO:0000259" key="2">
    <source>
        <dbReference type="Pfam" id="PF22807"/>
    </source>
</evidence>
<dbReference type="STRING" id="1573173.A0A162P2G1"/>
<dbReference type="AlphaFoldDB" id="A0A162P2G1"/>
<evidence type="ECO:0000256" key="1">
    <source>
        <dbReference type="SAM" id="SignalP"/>
    </source>
</evidence>
<dbReference type="InterPro" id="IPR054539">
    <property type="entry name" value="Beta-prop_PDH"/>
</dbReference>
<dbReference type="SUPFAM" id="SSF50952">
    <property type="entry name" value="Soluble quinoprotein glucose dehydrogenase"/>
    <property type="match status" value="1"/>
</dbReference>
<keyword evidence="1" id="KW-0732">Signal</keyword>
<dbReference type="InterPro" id="IPR011042">
    <property type="entry name" value="6-blade_b-propeller_TolB-like"/>
</dbReference>